<comment type="similarity">
    <text evidence="2 12">Belongs to the spermidine/spermine synthase family.</text>
</comment>
<dbReference type="PANTHER" id="PTHR11558:SF11">
    <property type="entry name" value="SPERMIDINE SYNTHASE"/>
    <property type="match status" value="1"/>
</dbReference>
<keyword evidence="10" id="KW-0704">Schiff base</keyword>
<dbReference type="Gene3D" id="2.30.140.10">
    <property type="entry name" value="Spermidine synthase, tetramerisation domain"/>
    <property type="match status" value="1"/>
</dbReference>
<dbReference type="InterPro" id="IPR001045">
    <property type="entry name" value="Spermi_synthase"/>
</dbReference>
<feature type="binding site" evidence="12">
    <location>
        <position position="160"/>
    </location>
    <ligand>
        <name>S-methyl-5'-thioadenosine</name>
        <dbReference type="ChEBI" id="CHEBI:17509"/>
    </ligand>
</feature>
<dbReference type="InterPro" id="IPR037163">
    <property type="entry name" value="Spermidine_synt_N_sf"/>
</dbReference>
<keyword evidence="7 12" id="KW-0620">Polyamine biosynthesis</keyword>
<keyword evidence="5" id="KW-0068">Autocatalytic cleavage</keyword>
<dbReference type="InterPro" id="IPR030374">
    <property type="entry name" value="PABS"/>
</dbReference>
<feature type="binding site" evidence="12">
    <location>
        <position position="191"/>
    </location>
    <ligand>
        <name>spermidine</name>
        <dbReference type="ChEBI" id="CHEBI:57834"/>
    </ligand>
</feature>
<evidence type="ECO:0000256" key="11">
    <source>
        <dbReference type="ARBA" id="ARBA00023317"/>
    </source>
</evidence>
<dbReference type="SUPFAM" id="SSF53335">
    <property type="entry name" value="S-adenosyl-L-methionine-dependent methyltransferases"/>
    <property type="match status" value="1"/>
</dbReference>
<keyword evidence="11" id="KW-0670">Pyruvate</keyword>
<evidence type="ECO:0000259" key="14">
    <source>
        <dbReference type="PROSITE" id="PS51006"/>
    </source>
</evidence>
<evidence type="ECO:0000256" key="12">
    <source>
        <dbReference type="HAMAP-Rule" id="MF_00198"/>
    </source>
</evidence>
<dbReference type="AlphaFoldDB" id="A0A7W8HHT6"/>
<dbReference type="SUPFAM" id="SSF56276">
    <property type="entry name" value="S-adenosylmethionine decarboxylase"/>
    <property type="match status" value="1"/>
</dbReference>
<dbReference type="NCBIfam" id="NF037959">
    <property type="entry name" value="MFS_SpdSyn"/>
    <property type="match status" value="1"/>
</dbReference>
<dbReference type="Pfam" id="PF17284">
    <property type="entry name" value="Spermine_synt_N"/>
    <property type="match status" value="1"/>
</dbReference>
<dbReference type="GO" id="GO:0004766">
    <property type="term" value="F:spermidine synthase activity"/>
    <property type="evidence" value="ECO:0007669"/>
    <property type="project" value="UniProtKB-UniRule"/>
</dbReference>
<organism evidence="15 16">
    <name type="scientific">Quisquiliibacterium transsilvanicum</name>
    <dbReference type="NCBI Taxonomy" id="1549638"/>
    <lineage>
        <taxon>Bacteria</taxon>
        <taxon>Pseudomonadati</taxon>
        <taxon>Pseudomonadota</taxon>
        <taxon>Betaproteobacteria</taxon>
        <taxon>Burkholderiales</taxon>
        <taxon>Burkholderiaceae</taxon>
        <taxon>Quisquiliibacterium</taxon>
    </lineage>
</organism>
<dbReference type="NCBIfam" id="NF002010">
    <property type="entry name" value="PRK00811.1"/>
    <property type="match status" value="1"/>
</dbReference>
<evidence type="ECO:0000256" key="13">
    <source>
        <dbReference type="PROSITE-ProRule" id="PRU00354"/>
    </source>
</evidence>
<evidence type="ECO:0000256" key="2">
    <source>
        <dbReference type="ARBA" id="ARBA00007867"/>
    </source>
</evidence>
<comment type="cofactor">
    <cofactor evidence="1">
        <name>pyruvate</name>
        <dbReference type="ChEBI" id="CHEBI:15361"/>
    </cofactor>
</comment>
<dbReference type="Gene3D" id="3.60.90.10">
    <property type="entry name" value="S-adenosylmethionine decarboxylase"/>
    <property type="match status" value="1"/>
</dbReference>
<dbReference type="Proteomes" id="UP000532440">
    <property type="component" value="Unassembled WGS sequence"/>
</dbReference>
<evidence type="ECO:0000256" key="7">
    <source>
        <dbReference type="ARBA" id="ARBA00023115"/>
    </source>
</evidence>
<comment type="subunit">
    <text evidence="12">Homodimer or homotetramer.</text>
</comment>
<dbReference type="EC" id="2.5.1.16" evidence="12"/>
<protein>
    <recommendedName>
        <fullName evidence="12">Polyamine aminopropyltransferase</fullName>
    </recommendedName>
    <alternativeName>
        <fullName evidence="12">Putrescine aminopropyltransferase</fullName>
        <shortName evidence="12">PAPT</shortName>
    </alternativeName>
    <alternativeName>
        <fullName evidence="12">Spermidine synthase</fullName>
        <shortName evidence="12">SPDS</shortName>
        <shortName evidence="12">SPDSY</shortName>
        <ecNumber evidence="12">2.5.1.16</ecNumber>
    </alternativeName>
</protein>
<dbReference type="InterPro" id="IPR035246">
    <property type="entry name" value="Spermidine_synt_N"/>
</dbReference>
<dbReference type="PANTHER" id="PTHR11558">
    <property type="entry name" value="SPERMIDINE/SPERMINE SYNTHASE"/>
    <property type="match status" value="1"/>
</dbReference>
<dbReference type="HAMAP" id="MF_00198">
    <property type="entry name" value="Spermidine_synth"/>
    <property type="match status" value="1"/>
</dbReference>
<evidence type="ECO:0000256" key="5">
    <source>
        <dbReference type="ARBA" id="ARBA00022813"/>
    </source>
</evidence>
<feature type="binding site" evidence="12">
    <location>
        <begin position="267"/>
        <end position="268"/>
    </location>
    <ligand>
        <name>S-methyl-5'-thioadenosine</name>
        <dbReference type="ChEBI" id="CHEBI:17509"/>
    </ligand>
</feature>
<accession>A0A7W8HHT6</accession>
<sequence length="411" mass="45777">MQGLHLTADIFGCSCERELLIDAERLAALCRKAVAESGLTLVAEKFFTFPYWEGEPGGVTGAVLLAESHVALHTWPERAGVTLDVYVCNFTTDNSGKAERLMDDLIIAFRPAEQITNRILRASADPVTKADELLLEWLNEQSAYGYRASRRLETTRSEFQTIEVFDTPQWGRLFRLDGAYMTSEKDEFFYHEPIVHCAALAHESPRSALVIGGGDGGSSEELLKHPGIGRVVMAELDPEVVRVSKQYLGSVHRGAFDDPRLEVHIGDGFRFVQEMGERFDLIVLDLTDPDTPAQKLYAREFFEMVRRSLNPGGAVSLHIGSPVFDKERVRSTLADLAAVFRVVRPLGLYIPLYGAYWGLAVASDSLDPLAVDEATIEARIALRGIGDLDLYNGEMHRALFALPNFYRRLLP</sequence>
<dbReference type="Pfam" id="PF01564">
    <property type="entry name" value="Spermine_synth"/>
    <property type="match status" value="1"/>
</dbReference>
<dbReference type="UniPathway" id="UPA00248">
    <property type="reaction ID" value="UER00314"/>
</dbReference>
<evidence type="ECO:0000256" key="4">
    <source>
        <dbReference type="ARBA" id="ARBA00022793"/>
    </source>
</evidence>
<dbReference type="CDD" id="cd02440">
    <property type="entry name" value="AdoMet_MTases"/>
    <property type="match status" value="1"/>
</dbReference>
<reference evidence="15 16" key="1">
    <citation type="submission" date="2020-08" db="EMBL/GenBank/DDBJ databases">
        <title>Genomic Encyclopedia of Type Strains, Phase IV (KMG-IV): sequencing the most valuable type-strain genomes for metagenomic binning, comparative biology and taxonomic classification.</title>
        <authorList>
            <person name="Goeker M."/>
        </authorList>
    </citation>
    <scope>NUCLEOTIDE SEQUENCE [LARGE SCALE GENOMIC DNA]</scope>
    <source>
        <strain evidence="15 16">DSM 29781</strain>
    </source>
</reference>
<feature type="binding site" evidence="12">
    <location>
        <position position="292"/>
    </location>
    <ligand>
        <name>S-methyl-5'-thioadenosine</name>
        <dbReference type="ChEBI" id="CHEBI:17509"/>
    </ligand>
</feature>
<evidence type="ECO:0000256" key="9">
    <source>
        <dbReference type="ARBA" id="ARBA00023239"/>
    </source>
</evidence>
<evidence type="ECO:0000256" key="1">
    <source>
        <dbReference type="ARBA" id="ARBA00001928"/>
    </source>
</evidence>
<dbReference type="Gene3D" id="3.40.50.150">
    <property type="entry name" value="Vaccinia Virus protein VP39"/>
    <property type="match status" value="1"/>
</dbReference>
<keyword evidence="16" id="KW-1185">Reference proteome</keyword>
<comment type="caution">
    <text evidence="15">The sequence shown here is derived from an EMBL/GenBank/DDBJ whole genome shotgun (WGS) entry which is preliminary data.</text>
</comment>
<comment type="pathway">
    <text evidence="12">Amine and polyamine biosynthesis; spermidine biosynthesis; spermidine from putrescine: step 1/1.</text>
</comment>
<keyword evidence="6 12" id="KW-0745">Spermidine biosynthesis</keyword>
<comment type="catalytic activity">
    <reaction evidence="12">
        <text>S-adenosyl 3-(methylsulfanyl)propylamine + putrescine = S-methyl-5'-thioadenosine + spermidine + H(+)</text>
        <dbReference type="Rhea" id="RHEA:12721"/>
        <dbReference type="ChEBI" id="CHEBI:15378"/>
        <dbReference type="ChEBI" id="CHEBI:17509"/>
        <dbReference type="ChEBI" id="CHEBI:57443"/>
        <dbReference type="ChEBI" id="CHEBI:57834"/>
        <dbReference type="ChEBI" id="CHEBI:326268"/>
        <dbReference type="EC" id="2.5.1.16"/>
    </reaction>
</comment>
<dbReference type="GO" id="GO:0004014">
    <property type="term" value="F:adenosylmethionine decarboxylase activity"/>
    <property type="evidence" value="ECO:0007669"/>
    <property type="project" value="InterPro"/>
</dbReference>
<evidence type="ECO:0000256" key="8">
    <source>
        <dbReference type="ARBA" id="ARBA00023145"/>
    </source>
</evidence>
<comment type="function">
    <text evidence="12">Catalyzes the irreversible transfer of a propylamine group from the amino donor S-adenosylmethioninamine (decarboxy-AdoMet) to putrescine (1,4-diaminobutane) to yield spermidine.</text>
</comment>
<dbReference type="GO" id="GO:0008295">
    <property type="term" value="P:spermidine biosynthetic process"/>
    <property type="evidence" value="ECO:0007669"/>
    <property type="project" value="UniProtKB-UniRule"/>
</dbReference>
<feature type="binding site" evidence="12">
    <location>
        <position position="235"/>
    </location>
    <ligand>
        <name>S-methyl-5'-thioadenosine</name>
        <dbReference type="ChEBI" id="CHEBI:17509"/>
    </ligand>
</feature>
<proteinExistence type="inferred from homology"/>
<evidence type="ECO:0000313" key="16">
    <source>
        <dbReference type="Proteomes" id="UP000532440"/>
    </source>
</evidence>
<dbReference type="InterPro" id="IPR029063">
    <property type="entry name" value="SAM-dependent_MTases_sf"/>
</dbReference>
<evidence type="ECO:0000256" key="3">
    <source>
        <dbReference type="ARBA" id="ARBA00022679"/>
    </source>
</evidence>
<keyword evidence="9" id="KW-0456">Lyase</keyword>
<evidence type="ECO:0000313" key="15">
    <source>
        <dbReference type="EMBL" id="MBB5272163.1"/>
    </source>
</evidence>
<evidence type="ECO:0000256" key="6">
    <source>
        <dbReference type="ARBA" id="ARBA00023066"/>
    </source>
</evidence>
<comment type="caution">
    <text evidence="12">Lacks conserved residue(s) required for the propagation of feature annotation.</text>
</comment>
<keyword evidence="4" id="KW-0210">Decarboxylase</keyword>
<feature type="active site" description="Proton acceptor" evidence="12 13">
    <location>
        <position position="285"/>
    </location>
</feature>
<dbReference type="Pfam" id="PF02675">
    <property type="entry name" value="AdoMet_dc"/>
    <property type="match status" value="1"/>
</dbReference>
<keyword evidence="8" id="KW-0865">Zymogen</keyword>
<dbReference type="EMBL" id="JACHGB010000004">
    <property type="protein sequence ID" value="MBB5272163.1"/>
    <property type="molecule type" value="Genomic_DNA"/>
</dbReference>
<dbReference type="RefSeq" id="WP_183967308.1">
    <property type="nucleotide sequence ID" value="NZ_BAABEW010000002.1"/>
</dbReference>
<dbReference type="InterPro" id="IPR016067">
    <property type="entry name" value="S-AdoMet_deCO2ase_core"/>
</dbReference>
<name>A0A7W8HHT6_9BURK</name>
<evidence type="ECO:0000256" key="10">
    <source>
        <dbReference type="ARBA" id="ARBA00023270"/>
    </source>
</evidence>
<dbReference type="PROSITE" id="PS51006">
    <property type="entry name" value="PABS_2"/>
    <property type="match status" value="1"/>
</dbReference>
<gene>
    <name evidence="12" type="primary">speE</name>
    <name evidence="15" type="ORF">HNQ70_002177</name>
</gene>
<feature type="domain" description="PABS" evidence="14">
    <location>
        <begin position="131"/>
        <end position="364"/>
    </location>
</feature>
<keyword evidence="3 12" id="KW-0808">Transferase</keyword>
<feature type="binding site" evidence="12">
    <location>
        <position position="215"/>
    </location>
    <ligand>
        <name>spermidine</name>
        <dbReference type="ChEBI" id="CHEBI:57834"/>
    </ligand>
</feature>
<dbReference type="InterPro" id="IPR003826">
    <property type="entry name" value="AdoMetDC_fam_prok"/>
</dbReference>